<evidence type="ECO:0000256" key="4">
    <source>
        <dbReference type="ARBA" id="ARBA00022827"/>
    </source>
</evidence>
<gene>
    <name evidence="9" type="ORF">GTW58_01820</name>
</gene>
<evidence type="ECO:0000256" key="2">
    <source>
        <dbReference type="ARBA" id="ARBA00007330"/>
    </source>
</evidence>
<comment type="catalytic activity">
    <reaction evidence="6">
        <text>a quinone + sn-glycerol 3-phosphate = dihydroxyacetone phosphate + a quinol</text>
        <dbReference type="Rhea" id="RHEA:18977"/>
        <dbReference type="ChEBI" id="CHEBI:24646"/>
        <dbReference type="ChEBI" id="CHEBI:57597"/>
        <dbReference type="ChEBI" id="CHEBI:57642"/>
        <dbReference type="ChEBI" id="CHEBI:132124"/>
        <dbReference type="EC" id="1.1.5.3"/>
    </reaction>
</comment>
<feature type="domain" description="FAD dependent oxidoreductase" evidence="7">
    <location>
        <begin position="28"/>
        <end position="393"/>
    </location>
</feature>
<dbReference type="GO" id="GO:0009331">
    <property type="term" value="C:glycerol-3-phosphate dehydrogenase (FAD) complex"/>
    <property type="evidence" value="ECO:0007669"/>
    <property type="project" value="UniProtKB-UniRule"/>
</dbReference>
<evidence type="ECO:0000259" key="8">
    <source>
        <dbReference type="Pfam" id="PF16901"/>
    </source>
</evidence>
<evidence type="ECO:0000313" key="10">
    <source>
        <dbReference type="Proteomes" id="UP000521379"/>
    </source>
</evidence>
<keyword evidence="5 6" id="KW-0560">Oxidoreductase</keyword>
<keyword evidence="3 6" id="KW-0285">Flavoprotein</keyword>
<sequence length="578" mass="62269">MTPLSRQAALDAMAATGEAGTAEGKELDILVIGGGVTGAGIALDAATRGLRVGIVEAQDWAGGTSRWSSKLVHGGLRYLQQLDFKLVAEALSERERLLYTLAPHLVKPVPFLYPITRRFWERPYVTAGIGLYDTLAHLGSKVASMPFHRHLTNRGVRRAFPSIKPGTMVGAVKYWDGKVDDARLVLTLVRTAVGYGALAASRTKVTGLLKNDDGTVTGAHVRDLESSSEFTIRARKVITATGVWTEETQDLADTDGGLKVLASKGIHIVVPRERIQGEVGLILQTEKSVLFVIPWEHYWLIGTTDTAYHQDISAPVATGADIDYVIEHANVVLDDPLTRDDVIGTFAGLRPLLQPGVKDGTETASTQVSREHTVAEVTPGLISIAGGKLTTYRVMAEDAVDFALGEQRAKELPSVTDRTLLHGADGYLPLTRQVDRLAAEHGWETAVVEHLLNRYGSGIAEIEALVEEQPDLAQPLGGAPTYVRAEIVQAARNEGALHLEDVFETRTRMTYDQPDHGLAVVEEVGDLLAAELGWDPERRAAEVDAYKARCAAEDAAARTTDDPAAAAARAAVPSLQTL</sequence>
<reference evidence="9 10" key="1">
    <citation type="submission" date="2020-02" db="EMBL/GenBank/DDBJ databases">
        <authorList>
            <person name="Sun Q."/>
        </authorList>
    </citation>
    <scope>NUCLEOTIDE SEQUENCE [LARGE SCALE GENOMIC DNA]</scope>
    <source>
        <strain evidence="9 10">YIM 13062</strain>
    </source>
</reference>
<dbReference type="Pfam" id="PF01266">
    <property type="entry name" value="DAO"/>
    <property type="match status" value="1"/>
</dbReference>
<dbReference type="SUPFAM" id="SSF54373">
    <property type="entry name" value="FAD-linked reductases, C-terminal domain"/>
    <property type="match status" value="1"/>
</dbReference>
<dbReference type="EC" id="1.1.5.3" evidence="6"/>
<organism evidence="9 10">
    <name type="scientific">Kocuria subflava</name>
    <dbReference type="NCBI Taxonomy" id="1736139"/>
    <lineage>
        <taxon>Bacteria</taxon>
        <taxon>Bacillati</taxon>
        <taxon>Actinomycetota</taxon>
        <taxon>Actinomycetes</taxon>
        <taxon>Micrococcales</taxon>
        <taxon>Micrococcaceae</taxon>
        <taxon>Kocuria</taxon>
    </lineage>
</organism>
<evidence type="ECO:0000256" key="5">
    <source>
        <dbReference type="ARBA" id="ARBA00023002"/>
    </source>
</evidence>
<dbReference type="Gene3D" id="3.30.9.10">
    <property type="entry name" value="D-Amino Acid Oxidase, subunit A, domain 2"/>
    <property type="match status" value="1"/>
</dbReference>
<dbReference type="Gene3D" id="1.10.8.870">
    <property type="entry name" value="Alpha-glycerophosphate oxidase, cap domain"/>
    <property type="match status" value="1"/>
</dbReference>
<dbReference type="PRINTS" id="PR01001">
    <property type="entry name" value="FADG3PDH"/>
</dbReference>
<dbReference type="AlphaFoldDB" id="A0A846TWN2"/>
<evidence type="ECO:0000256" key="6">
    <source>
        <dbReference type="RuleBase" id="RU361217"/>
    </source>
</evidence>
<dbReference type="InterPro" id="IPR036188">
    <property type="entry name" value="FAD/NAD-bd_sf"/>
</dbReference>
<dbReference type="GO" id="GO:0004368">
    <property type="term" value="F:glycerol-3-phosphate dehydrogenase (quinone) activity"/>
    <property type="evidence" value="ECO:0007669"/>
    <property type="project" value="UniProtKB-EC"/>
</dbReference>
<accession>A0A846TWN2</accession>
<evidence type="ECO:0000259" key="7">
    <source>
        <dbReference type="Pfam" id="PF01266"/>
    </source>
</evidence>
<feature type="domain" description="Alpha-glycerophosphate oxidase C-terminal" evidence="8">
    <location>
        <begin position="414"/>
        <end position="539"/>
    </location>
</feature>
<evidence type="ECO:0000256" key="1">
    <source>
        <dbReference type="ARBA" id="ARBA00001974"/>
    </source>
</evidence>
<dbReference type="InterPro" id="IPR006076">
    <property type="entry name" value="FAD-dep_OxRdtase"/>
</dbReference>
<keyword evidence="10" id="KW-1185">Reference proteome</keyword>
<proteinExistence type="inferred from homology"/>
<name>A0A846TWN2_9MICC</name>
<dbReference type="InterPro" id="IPR038299">
    <property type="entry name" value="DAO_C_sf"/>
</dbReference>
<dbReference type="EMBL" id="JAAVUN010000002">
    <property type="protein sequence ID" value="NKE08705.1"/>
    <property type="molecule type" value="Genomic_DNA"/>
</dbReference>
<dbReference type="PROSITE" id="PS00977">
    <property type="entry name" value="FAD_G3PDH_1"/>
    <property type="match status" value="1"/>
</dbReference>
<keyword evidence="4" id="KW-0274">FAD</keyword>
<dbReference type="Proteomes" id="UP000521379">
    <property type="component" value="Unassembled WGS sequence"/>
</dbReference>
<dbReference type="SUPFAM" id="SSF51905">
    <property type="entry name" value="FAD/NAD(P)-binding domain"/>
    <property type="match status" value="1"/>
</dbReference>
<dbReference type="Gene3D" id="3.50.50.60">
    <property type="entry name" value="FAD/NAD(P)-binding domain"/>
    <property type="match status" value="1"/>
</dbReference>
<comment type="cofactor">
    <cofactor evidence="1 6">
        <name>FAD</name>
        <dbReference type="ChEBI" id="CHEBI:57692"/>
    </cofactor>
</comment>
<dbReference type="PROSITE" id="PS00978">
    <property type="entry name" value="FAD_G3PDH_2"/>
    <property type="match status" value="1"/>
</dbReference>
<evidence type="ECO:0000256" key="3">
    <source>
        <dbReference type="ARBA" id="ARBA00022630"/>
    </source>
</evidence>
<comment type="caution">
    <text evidence="9">The sequence shown here is derived from an EMBL/GenBank/DDBJ whole genome shotgun (WGS) entry which is preliminary data.</text>
</comment>
<dbReference type="Pfam" id="PF16901">
    <property type="entry name" value="DAO_C"/>
    <property type="match status" value="1"/>
</dbReference>
<dbReference type="PANTHER" id="PTHR11985:SF31">
    <property type="entry name" value="GLYCEROL-3-PHOSPHATE DEHYDROGENASE 2"/>
    <property type="match status" value="1"/>
</dbReference>
<protein>
    <recommendedName>
        <fullName evidence="6">Glycerol-3-phosphate dehydrogenase</fullName>
        <ecNumber evidence="6">1.1.5.3</ecNumber>
    </recommendedName>
</protein>
<dbReference type="PANTHER" id="PTHR11985">
    <property type="entry name" value="GLYCEROL-3-PHOSPHATE DEHYDROGENASE"/>
    <property type="match status" value="1"/>
</dbReference>
<evidence type="ECO:0000313" key="9">
    <source>
        <dbReference type="EMBL" id="NKE08705.1"/>
    </source>
</evidence>
<dbReference type="InterPro" id="IPR000447">
    <property type="entry name" value="G3P_DH_FAD-dep"/>
</dbReference>
<dbReference type="InterPro" id="IPR031656">
    <property type="entry name" value="DAO_C"/>
</dbReference>
<comment type="similarity">
    <text evidence="2 6">Belongs to the FAD-dependent glycerol-3-phosphate dehydrogenase family.</text>
</comment>
<dbReference type="GO" id="GO:0046168">
    <property type="term" value="P:glycerol-3-phosphate catabolic process"/>
    <property type="evidence" value="ECO:0007669"/>
    <property type="project" value="TreeGrafter"/>
</dbReference>